<proteinExistence type="predicted"/>
<dbReference type="Proteomes" id="UP000241639">
    <property type="component" value="Unassembled WGS sequence"/>
</dbReference>
<name>A0A2T4Z512_9BACL</name>
<comment type="caution">
    <text evidence="1">The sequence shown here is derived from an EMBL/GenBank/DDBJ whole genome shotgun (WGS) entry which is preliminary data.</text>
</comment>
<dbReference type="RefSeq" id="WP_170105623.1">
    <property type="nucleotide sequence ID" value="NZ_PZZP01000002.1"/>
</dbReference>
<keyword evidence="2" id="KW-1185">Reference proteome</keyword>
<dbReference type="EMBL" id="PZZP01000002">
    <property type="protein sequence ID" value="PTM56935.1"/>
    <property type="molecule type" value="Genomic_DNA"/>
</dbReference>
<sequence>MEKWVQLMVAIVSLLRVLLELPQSLGRWKEHQKKRGSHRRKRSSKG</sequence>
<dbReference type="AlphaFoldDB" id="A0A2T4Z512"/>
<evidence type="ECO:0000313" key="1">
    <source>
        <dbReference type="EMBL" id="PTM56935.1"/>
    </source>
</evidence>
<reference evidence="1 2" key="1">
    <citation type="submission" date="2018-04" db="EMBL/GenBank/DDBJ databases">
        <title>Genomic Encyclopedia of Archaeal and Bacterial Type Strains, Phase II (KMG-II): from individual species to whole genera.</title>
        <authorList>
            <person name="Goeker M."/>
        </authorList>
    </citation>
    <scope>NUCLEOTIDE SEQUENCE [LARGE SCALE GENOMIC DNA]</scope>
    <source>
        <strain evidence="1 2">DSM 45169</strain>
    </source>
</reference>
<accession>A0A2T4Z512</accession>
<organism evidence="1 2">
    <name type="scientific">Desmospora activa DSM 45169</name>
    <dbReference type="NCBI Taxonomy" id="1121389"/>
    <lineage>
        <taxon>Bacteria</taxon>
        <taxon>Bacillati</taxon>
        <taxon>Bacillota</taxon>
        <taxon>Bacilli</taxon>
        <taxon>Bacillales</taxon>
        <taxon>Thermoactinomycetaceae</taxon>
        <taxon>Desmospora</taxon>
    </lineage>
</organism>
<protein>
    <submittedName>
        <fullName evidence="1">Uncharacterized protein</fullName>
    </submittedName>
</protein>
<evidence type="ECO:0000313" key="2">
    <source>
        <dbReference type="Proteomes" id="UP000241639"/>
    </source>
</evidence>
<gene>
    <name evidence="1" type="ORF">C8J48_3264</name>
</gene>